<reference evidence="1" key="1">
    <citation type="submission" date="2020-08" db="EMBL/GenBank/DDBJ databases">
        <title>Genome public.</title>
        <authorList>
            <person name="Liu C."/>
            <person name="Sun Q."/>
        </authorList>
    </citation>
    <scope>NUCLEOTIDE SEQUENCE</scope>
    <source>
        <strain evidence="1">NSJ-55</strain>
    </source>
</reference>
<evidence type="ECO:0000313" key="2">
    <source>
        <dbReference type="Proteomes" id="UP000652477"/>
    </source>
</evidence>
<protein>
    <submittedName>
        <fullName evidence="1">Uncharacterized protein</fullName>
    </submittedName>
</protein>
<accession>A0A923LLB2</accession>
<keyword evidence="2" id="KW-1185">Reference proteome</keyword>
<proteinExistence type="predicted"/>
<dbReference type="RefSeq" id="WP_186876774.1">
    <property type="nucleotide sequence ID" value="NZ_JACOPF010000003.1"/>
</dbReference>
<dbReference type="AlphaFoldDB" id="A0A923LLB2"/>
<sequence>MLNYVVHLKTVNDFRNFANLTVKFHIRGYVKTEDYYADMYCLLDIMSHCPVDKMNLVLTKYNEEEVTAIETYLYQTGLLEGRGCQRRDYGKIA</sequence>
<dbReference type="Proteomes" id="UP000652477">
    <property type="component" value="Unassembled WGS sequence"/>
</dbReference>
<evidence type="ECO:0000313" key="1">
    <source>
        <dbReference type="EMBL" id="MBC5690132.1"/>
    </source>
</evidence>
<gene>
    <name evidence="1" type="ORF">H8S37_14535</name>
</gene>
<comment type="caution">
    <text evidence="1">The sequence shown here is derived from an EMBL/GenBank/DDBJ whole genome shotgun (WGS) entry which is preliminary data.</text>
</comment>
<dbReference type="EMBL" id="JACOPF010000003">
    <property type="protein sequence ID" value="MBC5690132.1"/>
    <property type="molecule type" value="Genomic_DNA"/>
</dbReference>
<name>A0A923LLB2_9FIRM</name>
<organism evidence="1 2">
    <name type="scientific">Mediterraneibacter hominis</name>
    <dbReference type="NCBI Taxonomy" id="2763054"/>
    <lineage>
        <taxon>Bacteria</taxon>
        <taxon>Bacillati</taxon>
        <taxon>Bacillota</taxon>
        <taxon>Clostridia</taxon>
        <taxon>Lachnospirales</taxon>
        <taxon>Lachnospiraceae</taxon>
        <taxon>Mediterraneibacter</taxon>
    </lineage>
</organism>